<sequence>MGMTITEFRKSGWSKEFAQFDEAELATILLCVKSLCEIGCWTELVHYCVYRIEESMDETLLEEMDEDSAVVH</sequence>
<dbReference type="AlphaFoldDB" id="A0A382LP91"/>
<organism evidence="1">
    <name type="scientific">marine metagenome</name>
    <dbReference type="NCBI Taxonomy" id="408172"/>
    <lineage>
        <taxon>unclassified sequences</taxon>
        <taxon>metagenomes</taxon>
        <taxon>ecological metagenomes</taxon>
    </lineage>
</organism>
<gene>
    <name evidence="1" type="ORF">METZ01_LOCUS291220</name>
</gene>
<accession>A0A382LP91</accession>
<proteinExistence type="predicted"/>
<protein>
    <submittedName>
        <fullName evidence="1">Uncharacterized protein</fullName>
    </submittedName>
</protein>
<name>A0A382LP91_9ZZZZ</name>
<reference evidence="1" key="1">
    <citation type="submission" date="2018-05" db="EMBL/GenBank/DDBJ databases">
        <authorList>
            <person name="Lanie J.A."/>
            <person name="Ng W.-L."/>
            <person name="Kazmierczak K.M."/>
            <person name="Andrzejewski T.M."/>
            <person name="Davidsen T.M."/>
            <person name="Wayne K.J."/>
            <person name="Tettelin H."/>
            <person name="Glass J.I."/>
            <person name="Rusch D."/>
            <person name="Podicherti R."/>
            <person name="Tsui H.-C.T."/>
            <person name="Winkler M.E."/>
        </authorList>
    </citation>
    <scope>NUCLEOTIDE SEQUENCE</scope>
</reference>
<evidence type="ECO:0000313" key="1">
    <source>
        <dbReference type="EMBL" id="SVC38366.1"/>
    </source>
</evidence>
<dbReference type="EMBL" id="UINC01088284">
    <property type="protein sequence ID" value="SVC38366.1"/>
    <property type="molecule type" value="Genomic_DNA"/>
</dbReference>